<geneLocation type="plasmid" evidence="2 3">
    <name>lp54</name>
</geneLocation>
<feature type="coiled-coil region" evidence="1">
    <location>
        <begin position="164"/>
        <end position="191"/>
    </location>
</feature>
<dbReference type="InterPro" id="IPR054923">
    <property type="entry name" value="Decorin_bind_prot_A"/>
</dbReference>
<dbReference type="Proteomes" id="UP001305925">
    <property type="component" value="Plasmid lp54"/>
</dbReference>
<organism evidence="2 3">
    <name type="scientific">Borreliella americana</name>
    <dbReference type="NCBI Taxonomy" id="478807"/>
    <lineage>
        <taxon>Bacteria</taxon>
        <taxon>Pseudomonadati</taxon>
        <taxon>Spirochaetota</taxon>
        <taxon>Spirochaetia</taxon>
        <taxon>Spirochaetales</taxon>
        <taxon>Borreliaceae</taxon>
        <taxon>Borreliella</taxon>
    </lineage>
</organism>
<reference evidence="2" key="1">
    <citation type="submission" date="2023-07" db="EMBL/GenBank/DDBJ databases">
        <title>Genome sequencing of multiple Borrelia sensu lato isolates.</title>
        <authorList>
            <person name="Mongodin E.F."/>
            <person name="Rudenko N."/>
            <person name="Fraser C.M."/>
            <person name="Schutzer S."/>
            <person name="Luft B."/>
            <person name="Morgan R."/>
            <person name="Chastens S."/>
            <person name="Qiu W."/>
        </authorList>
    </citation>
    <scope>NUCLEOTIDE SEQUENCE [LARGE SCALE GENOMIC DNA]</scope>
    <source>
        <strain evidence="2">SCW30h</strain>
    </source>
</reference>
<keyword evidence="3" id="KW-1185">Reference proteome</keyword>
<dbReference type="EMBL" id="CP132452">
    <property type="protein sequence ID" value="WNY64534.1"/>
    <property type="molecule type" value="Genomic_DNA"/>
</dbReference>
<dbReference type="Pfam" id="PF02352">
    <property type="entry name" value="Decorin_bind"/>
    <property type="match status" value="1"/>
</dbReference>
<name>A0ABZ0CE14_9SPIR</name>
<dbReference type="InterPro" id="IPR003332">
    <property type="entry name" value="Decorin-bd"/>
</dbReference>
<accession>A0ABZ0CE14</accession>
<gene>
    <name evidence="2" type="primary">dbpA</name>
    <name evidence="2" type="ORF">QIA00_04555</name>
</gene>
<protein>
    <submittedName>
        <fullName evidence="2">Decorin-binding protein DbpA</fullName>
    </submittedName>
</protein>
<dbReference type="NCBIfam" id="NF033713">
    <property type="entry name" value="DbpA"/>
    <property type="match status" value="1"/>
</dbReference>
<proteinExistence type="predicted"/>
<sequence>MKYTKTSKTTFKNLLKLTILVNLLISCGLTGETKIRLETSAKDIADEIDKIKKEAAANGVKFENFKDTKTGSMVSGKPEFILKAKLRAIEAAEKFVTAIEEEATKLKGTGGSGAFSAMYDLMIEVSKPLEEIGIQNMTGTVSKAAETHPATTAEGVIGIAKDMKVKLANVKKKQEAGLENLKKKKEATSNSSS</sequence>
<dbReference type="Gene3D" id="1.20.1420.40">
    <property type="entry name" value="Decorin-binding protein"/>
    <property type="match status" value="1"/>
</dbReference>
<dbReference type="RefSeq" id="WP_316257739.1">
    <property type="nucleotide sequence ID" value="NZ_CP132452.1"/>
</dbReference>
<evidence type="ECO:0000313" key="3">
    <source>
        <dbReference type="Proteomes" id="UP001305925"/>
    </source>
</evidence>
<dbReference type="PROSITE" id="PS51257">
    <property type="entry name" value="PROKAR_LIPOPROTEIN"/>
    <property type="match status" value="1"/>
</dbReference>
<keyword evidence="1" id="KW-0175">Coiled coil</keyword>
<dbReference type="InterPro" id="IPR038353">
    <property type="entry name" value="Decorin-db_sf"/>
</dbReference>
<evidence type="ECO:0000256" key="1">
    <source>
        <dbReference type="SAM" id="Coils"/>
    </source>
</evidence>
<evidence type="ECO:0000313" key="2">
    <source>
        <dbReference type="EMBL" id="WNY64534.1"/>
    </source>
</evidence>
<keyword evidence="2" id="KW-0614">Plasmid</keyword>